<keyword evidence="2" id="KW-0012">Acyltransferase</keyword>
<dbReference type="Pfam" id="PF00583">
    <property type="entry name" value="Acetyltransf_1"/>
    <property type="match status" value="1"/>
</dbReference>
<dbReference type="InterPro" id="IPR016181">
    <property type="entry name" value="Acyl_CoA_acyltransferase"/>
</dbReference>
<comment type="caution">
    <text evidence="4">The sequence shown here is derived from an EMBL/GenBank/DDBJ whole genome shotgun (WGS) entry which is preliminary data.</text>
</comment>
<dbReference type="PANTHER" id="PTHR43877">
    <property type="entry name" value="AMINOALKYLPHOSPHONATE N-ACETYLTRANSFERASE-RELATED-RELATED"/>
    <property type="match status" value="1"/>
</dbReference>
<keyword evidence="4" id="KW-0687">Ribonucleoprotein</keyword>
<dbReference type="Proteomes" id="UP000247569">
    <property type="component" value="Unassembled WGS sequence"/>
</dbReference>
<evidence type="ECO:0000313" key="4">
    <source>
        <dbReference type="EMBL" id="PXX60867.1"/>
    </source>
</evidence>
<protein>
    <submittedName>
        <fullName evidence="4">Ribosomal protein S18 acetylase RimI-like enzyme</fullName>
    </submittedName>
</protein>
<accession>A0A318KIL3</accession>
<dbReference type="InterPro" id="IPR000182">
    <property type="entry name" value="GNAT_dom"/>
</dbReference>
<dbReference type="GO" id="GO:0005840">
    <property type="term" value="C:ribosome"/>
    <property type="evidence" value="ECO:0007669"/>
    <property type="project" value="UniProtKB-KW"/>
</dbReference>
<keyword evidence="4" id="KW-0689">Ribosomal protein</keyword>
<feature type="domain" description="N-acetyltransferase" evidence="3">
    <location>
        <begin position="19"/>
        <end position="161"/>
    </location>
</feature>
<evidence type="ECO:0000256" key="2">
    <source>
        <dbReference type="ARBA" id="ARBA00023315"/>
    </source>
</evidence>
<evidence type="ECO:0000256" key="1">
    <source>
        <dbReference type="ARBA" id="ARBA00022679"/>
    </source>
</evidence>
<reference evidence="4 5" key="1">
    <citation type="submission" date="2018-05" db="EMBL/GenBank/DDBJ databases">
        <title>Genomic Encyclopedia of Type Strains, Phase IV (KMG-IV): sequencing the most valuable type-strain genomes for metagenomic binning, comparative biology and taxonomic classification.</title>
        <authorList>
            <person name="Goeker M."/>
        </authorList>
    </citation>
    <scope>NUCLEOTIDE SEQUENCE [LARGE SCALE GENOMIC DNA]</scope>
    <source>
        <strain evidence="4 5">DSM 44704</strain>
    </source>
</reference>
<dbReference type="SUPFAM" id="SSF55729">
    <property type="entry name" value="Acyl-CoA N-acyltransferases (Nat)"/>
    <property type="match status" value="1"/>
</dbReference>
<evidence type="ECO:0000313" key="5">
    <source>
        <dbReference type="Proteomes" id="UP000247569"/>
    </source>
</evidence>
<dbReference type="CDD" id="cd04301">
    <property type="entry name" value="NAT_SF"/>
    <property type="match status" value="1"/>
</dbReference>
<proteinExistence type="predicted"/>
<dbReference type="AlphaFoldDB" id="A0A318KIL3"/>
<dbReference type="GO" id="GO:0016747">
    <property type="term" value="F:acyltransferase activity, transferring groups other than amino-acyl groups"/>
    <property type="evidence" value="ECO:0007669"/>
    <property type="project" value="InterPro"/>
</dbReference>
<dbReference type="InterPro" id="IPR050832">
    <property type="entry name" value="Bact_Acetyltransf"/>
</dbReference>
<name>A0A318KIL3_9NOCA</name>
<evidence type="ECO:0000259" key="3">
    <source>
        <dbReference type="PROSITE" id="PS51186"/>
    </source>
</evidence>
<dbReference type="Gene3D" id="3.40.630.30">
    <property type="match status" value="1"/>
</dbReference>
<dbReference type="EMBL" id="QJKF01000009">
    <property type="protein sequence ID" value="PXX60867.1"/>
    <property type="molecule type" value="Genomic_DNA"/>
</dbReference>
<gene>
    <name evidence="4" type="ORF">DFR70_10958</name>
</gene>
<keyword evidence="5" id="KW-1185">Reference proteome</keyword>
<organism evidence="4 5">
    <name type="scientific">Nocardia tenerifensis</name>
    <dbReference type="NCBI Taxonomy" id="228006"/>
    <lineage>
        <taxon>Bacteria</taxon>
        <taxon>Bacillati</taxon>
        <taxon>Actinomycetota</taxon>
        <taxon>Actinomycetes</taxon>
        <taxon>Mycobacteriales</taxon>
        <taxon>Nocardiaceae</taxon>
        <taxon>Nocardia</taxon>
    </lineage>
</organism>
<sequence>MPLRAGGSAGKQYSAEVTVIVETLTEVDDEIVEAFDRLLPQLSQTAEQLDREALGQLISAESTVVLVARSDGKIVGTLSLVMFSIPSGLRARVEDVVVDDSARGQGIGAALIEEAKSRAAAAGARTLDLTSRASRTEANRLYERLGFQVRESRVYRFTPIG</sequence>
<dbReference type="PROSITE" id="PS51186">
    <property type="entry name" value="GNAT"/>
    <property type="match status" value="1"/>
</dbReference>
<keyword evidence="1" id="KW-0808">Transferase</keyword>